<proteinExistence type="predicted"/>
<accession>X1P568</accession>
<name>X1P568_9ZZZZ</name>
<feature type="non-terminal residue" evidence="2">
    <location>
        <position position="1"/>
    </location>
</feature>
<dbReference type="AlphaFoldDB" id="X1P568"/>
<protein>
    <recommendedName>
        <fullName evidence="3">PilN domain-containing protein</fullName>
    </recommendedName>
</protein>
<evidence type="ECO:0000313" key="2">
    <source>
        <dbReference type="EMBL" id="GAI51447.1"/>
    </source>
</evidence>
<keyword evidence="1" id="KW-0812">Transmembrane</keyword>
<dbReference type="EMBL" id="BARV01036198">
    <property type="protein sequence ID" value="GAI51447.1"/>
    <property type="molecule type" value="Genomic_DNA"/>
</dbReference>
<reference evidence="2" key="1">
    <citation type="journal article" date="2014" name="Front. Microbiol.">
        <title>High frequency of phylogenetically diverse reductive dehalogenase-homologous genes in deep subseafloor sedimentary metagenomes.</title>
        <authorList>
            <person name="Kawai M."/>
            <person name="Futagami T."/>
            <person name="Toyoda A."/>
            <person name="Takaki Y."/>
            <person name="Nishi S."/>
            <person name="Hori S."/>
            <person name="Arai W."/>
            <person name="Tsubouchi T."/>
            <person name="Morono Y."/>
            <person name="Uchiyama I."/>
            <person name="Ito T."/>
            <person name="Fujiyama A."/>
            <person name="Inagaki F."/>
            <person name="Takami H."/>
        </authorList>
    </citation>
    <scope>NUCLEOTIDE SEQUENCE</scope>
    <source>
        <strain evidence="2">Expedition CK06-06</strain>
    </source>
</reference>
<comment type="caution">
    <text evidence="2">The sequence shown here is derived from an EMBL/GenBank/DDBJ whole genome shotgun (WGS) entry which is preliminary data.</text>
</comment>
<evidence type="ECO:0008006" key="3">
    <source>
        <dbReference type="Google" id="ProtNLM"/>
    </source>
</evidence>
<sequence length="171" mass="19641">KFNLLIKKQRVVVNEVVTYINSYAKYIIVITQLIVLVVFFIKIVLDQTVIDLKETIDQKNQIILAAEEMITHNNQLATKLGDITGIVNANEYQLETLNGVLRNIPKSITLDALNLTEKSLVVTGQTHKPLDLQRLQMRLDKEIEARVEITKLSKEFNLYDFEVTITDEKEN</sequence>
<feature type="transmembrane region" description="Helical" evidence="1">
    <location>
        <begin position="23"/>
        <end position="45"/>
    </location>
</feature>
<keyword evidence="1" id="KW-0472">Membrane</keyword>
<keyword evidence="1" id="KW-1133">Transmembrane helix</keyword>
<evidence type="ECO:0000256" key="1">
    <source>
        <dbReference type="SAM" id="Phobius"/>
    </source>
</evidence>
<organism evidence="2">
    <name type="scientific">marine sediment metagenome</name>
    <dbReference type="NCBI Taxonomy" id="412755"/>
    <lineage>
        <taxon>unclassified sequences</taxon>
        <taxon>metagenomes</taxon>
        <taxon>ecological metagenomes</taxon>
    </lineage>
</organism>
<gene>
    <name evidence="2" type="ORF">S06H3_56286</name>
</gene>